<sequence>MNLNLSCIDLSVKDLLQCSFGLSKQEVSIFINLLGRKDWVTVAEISKIAKRDRSVVQRALTSLVDKTLVERDQKNKLGGGYEFLYRTKDKKMIKNAILEKSRAFSLMVQGQIRQW</sequence>
<dbReference type="InterPro" id="IPR036388">
    <property type="entry name" value="WH-like_DNA-bd_sf"/>
</dbReference>
<evidence type="ECO:0000313" key="2">
    <source>
        <dbReference type="EMBL" id="VVC04223.1"/>
    </source>
</evidence>
<protein>
    <submittedName>
        <fullName evidence="2">Sugar-specific transcriptional regulator TrmB</fullName>
    </submittedName>
</protein>
<organism evidence="2 3">
    <name type="scientific">Candidatus Bilamarchaeum dharawalense</name>
    <dbReference type="NCBI Taxonomy" id="2885759"/>
    <lineage>
        <taxon>Archaea</taxon>
        <taxon>Candidatus Micrarchaeota</taxon>
        <taxon>Candidatus Micrarchaeia</taxon>
        <taxon>Candidatus Anstonellales</taxon>
        <taxon>Candidatus Bilamarchaeaceae</taxon>
        <taxon>Candidatus Bilamarchaeum</taxon>
    </lineage>
</organism>
<evidence type="ECO:0000259" key="1">
    <source>
        <dbReference type="Pfam" id="PF01978"/>
    </source>
</evidence>
<accession>A0A5E4LT20</accession>
<feature type="domain" description="Transcription regulator TrmB N-terminal" evidence="1">
    <location>
        <begin position="16"/>
        <end position="89"/>
    </location>
</feature>
<dbReference type="Gene3D" id="1.10.10.10">
    <property type="entry name" value="Winged helix-like DNA-binding domain superfamily/Winged helix DNA-binding domain"/>
    <property type="match status" value="1"/>
</dbReference>
<gene>
    <name evidence="2" type="ORF">LFW2832_00817</name>
</gene>
<dbReference type="AlphaFoldDB" id="A0A5E4LT20"/>
<dbReference type="InterPro" id="IPR002831">
    <property type="entry name" value="Tscrpt_reg_TrmB_N"/>
</dbReference>
<proteinExistence type="predicted"/>
<dbReference type="EMBL" id="CABMJJ010000009">
    <property type="protein sequence ID" value="VVC04223.1"/>
    <property type="molecule type" value="Genomic_DNA"/>
</dbReference>
<dbReference type="Proteomes" id="UP000789941">
    <property type="component" value="Unassembled WGS sequence"/>
</dbReference>
<reference evidence="2 3" key="1">
    <citation type="submission" date="2019-08" db="EMBL/GenBank/DDBJ databases">
        <authorList>
            <person name="Vazquez-Campos X."/>
        </authorList>
    </citation>
    <scope>NUCLEOTIDE SEQUENCE [LARGE SCALE GENOMIC DNA]</scope>
    <source>
        <strain evidence="2">LFW-283_2</strain>
    </source>
</reference>
<dbReference type="InterPro" id="IPR036390">
    <property type="entry name" value="WH_DNA-bd_sf"/>
</dbReference>
<dbReference type="SUPFAM" id="SSF46785">
    <property type="entry name" value="Winged helix' DNA-binding domain"/>
    <property type="match status" value="1"/>
</dbReference>
<comment type="caution">
    <text evidence="2">The sequence shown here is derived from an EMBL/GenBank/DDBJ whole genome shotgun (WGS) entry which is preliminary data.</text>
</comment>
<evidence type="ECO:0000313" key="3">
    <source>
        <dbReference type="Proteomes" id="UP000789941"/>
    </source>
</evidence>
<dbReference type="Pfam" id="PF01978">
    <property type="entry name" value="TrmB"/>
    <property type="match status" value="1"/>
</dbReference>
<name>A0A5E4LT20_9ARCH</name>